<name>A0AAE0I1P9_9PEZI</name>
<dbReference type="AlphaFoldDB" id="A0AAE0I1P9"/>
<keyword evidence="2" id="KW-0560">Oxidoreductase</keyword>
<dbReference type="SUPFAM" id="SSF51735">
    <property type="entry name" value="NAD(P)-binding Rossmann-fold domains"/>
    <property type="match status" value="1"/>
</dbReference>
<dbReference type="GO" id="GO:0016491">
    <property type="term" value="F:oxidoreductase activity"/>
    <property type="evidence" value="ECO:0007669"/>
    <property type="project" value="UniProtKB-KW"/>
</dbReference>
<comment type="similarity">
    <text evidence="1">Belongs to the short-chain dehydrogenases/reductases (SDR) family.</text>
</comment>
<accession>A0AAE0I1P9</accession>
<sequence length="236" mass="25772">METVLVVGATGNIGVSAVISALRSGRKVLAIVRNQTSADKLRTHIANIPSLSFDGITFVKADVTSETGVRGVVDQVRAGKLPGFQHVFSCVGGDYNAIPLTEITTEMLRRNMNLSFEANFCTSHFPWLGRETTWTSCTGAQGDIALMPVPAIPQGALFSFCTAASRENETTNVRFNEIYLAFRVEVDELAAQHGVTPASEFAGVYEQILGRPEIRSSRVRVESVADIEELKFKRKF</sequence>
<dbReference type="EMBL" id="JAUEDM010000005">
    <property type="protein sequence ID" value="KAK3316912.1"/>
    <property type="molecule type" value="Genomic_DNA"/>
</dbReference>
<dbReference type="PANTHER" id="PTHR43669:SF3">
    <property type="entry name" value="ALCOHOL DEHYDROGENASE, PUTATIVE (AFU_ORTHOLOGUE AFUA_3G03445)-RELATED"/>
    <property type="match status" value="1"/>
</dbReference>
<evidence type="ECO:0008006" key="5">
    <source>
        <dbReference type="Google" id="ProtNLM"/>
    </source>
</evidence>
<dbReference type="Proteomes" id="UP001283341">
    <property type="component" value="Unassembled WGS sequence"/>
</dbReference>
<dbReference type="InterPro" id="IPR036291">
    <property type="entry name" value="NAD(P)-bd_dom_sf"/>
</dbReference>
<evidence type="ECO:0000313" key="3">
    <source>
        <dbReference type="EMBL" id="KAK3316912.1"/>
    </source>
</evidence>
<reference evidence="3" key="1">
    <citation type="journal article" date="2023" name="Mol. Phylogenet. Evol.">
        <title>Genome-scale phylogeny and comparative genomics of the fungal order Sordariales.</title>
        <authorList>
            <person name="Hensen N."/>
            <person name="Bonometti L."/>
            <person name="Westerberg I."/>
            <person name="Brannstrom I.O."/>
            <person name="Guillou S."/>
            <person name="Cros-Aarteil S."/>
            <person name="Calhoun S."/>
            <person name="Haridas S."/>
            <person name="Kuo A."/>
            <person name="Mondo S."/>
            <person name="Pangilinan J."/>
            <person name="Riley R."/>
            <person name="LaButti K."/>
            <person name="Andreopoulos B."/>
            <person name="Lipzen A."/>
            <person name="Chen C."/>
            <person name="Yan M."/>
            <person name="Daum C."/>
            <person name="Ng V."/>
            <person name="Clum A."/>
            <person name="Steindorff A."/>
            <person name="Ohm R.A."/>
            <person name="Martin F."/>
            <person name="Silar P."/>
            <person name="Natvig D.O."/>
            <person name="Lalanne C."/>
            <person name="Gautier V."/>
            <person name="Ament-Velasquez S.L."/>
            <person name="Kruys A."/>
            <person name="Hutchinson M.I."/>
            <person name="Powell A.J."/>
            <person name="Barry K."/>
            <person name="Miller A.N."/>
            <person name="Grigoriev I.V."/>
            <person name="Debuchy R."/>
            <person name="Gladieux P."/>
            <person name="Hiltunen Thoren M."/>
            <person name="Johannesson H."/>
        </authorList>
    </citation>
    <scope>NUCLEOTIDE SEQUENCE</scope>
    <source>
        <strain evidence="3">CBS 118394</strain>
    </source>
</reference>
<comment type="caution">
    <text evidence="3">The sequence shown here is derived from an EMBL/GenBank/DDBJ whole genome shotgun (WGS) entry which is preliminary data.</text>
</comment>
<reference evidence="3" key="2">
    <citation type="submission" date="2023-06" db="EMBL/GenBank/DDBJ databases">
        <authorList>
            <consortium name="Lawrence Berkeley National Laboratory"/>
            <person name="Haridas S."/>
            <person name="Hensen N."/>
            <person name="Bonometti L."/>
            <person name="Westerberg I."/>
            <person name="Brannstrom I.O."/>
            <person name="Guillou S."/>
            <person name="Cros-Aarteil S."/>
            <person name="Calhoun S."/>
            <person name="Kuo A."/>
            <person name="Mondo S."/>
            <person name="Pangilinan J."/>
            <person name="Riley R."/>
            <person name="Labutti K."/>
            <person name="Andreopoulos B."/>
            <person name="Lipzen A."/>
            <person name="Chen C."/>
            <person name="Yanf M."/>
            <person name="Daum C."/>
            <person name="Ng V."/>
            <person name="Clum A."/>
            <person name="Steindorff A."/>
            <person name="Ohm R."/>
            <person name="Martin F."/>
            <person name="Silar P."/>
            <person name="Natvig D."/>
            <person name="Lalanne C."/>
            <person name="Gautier V."/>
            <person name="Ament-Velasquez S.L."/>
            <person name="Kruys A."/>
            <person name="Hutchinson M.I."/>
            <person name="Powell A.J."/>
            <person name="Barry K."/>
            <person name="Miller A.N."/>
            <person name="Grigoriev I.V."/>
            <person name="Debuchy R."/>
            <person name="Gladieux P."/>
            <person name="Thoren M.H."/>
            <person name="Johannesson H."/>
        </authorList>
    </citation>
    <scope>NUCLEOTIDE SEQUENCE</scope>
    <source>
        <strain evidence="3">CBS 118394</strain>
    </source>
</reference>
<dbReference type="Gene3D" id="3.40.50.720">
    <property type="entry name" value="NAD(P)-binding Rossmann-like Domain"/>
    <property type="match status" value="1"/>
</dbReference>
<dbReference type="PANTHER" id="PTHR43669">
    <property type="entry name" value="5-KETO-D-GLUCONATE 5-REDUCTASE"/>
    <property type="match status" value="1"/>
</dbReference>
<organism evidence="3 4">
    <name type="scientific">Apodospora peruviana</name>
    <dbReference type="NCBI Taxonomy" id="516989"/>
    <lineage>
        <taxon>Eukaryota</taxon>
        <taxon>Fungi</taxon>
        <taxon>Dikarya</taxon>
        <taxon>Ascomycota</taxon>
        <taxon>Pezizomycotina</taxon>
        <taxon>Sordariomycetes</taxon>
        <taxon>Sordariomycetidae</taxon>
        <taxon>Sordariales</taxon>
        <taxon>Lasiosphaeriaceae</taxon>
        <taxon>Apodospora</taxon>
    </lineage>
</organism>
<evidence type="ECO:0000313" key="4">
    <source>
        <dbReference type="Proteomes" id="UP001283341"/>
    </source>
</evidence>
<evidence type="ECO:0000256" key="2">
    <source>
        <dbReference type="ARBA" id="ARBA00023002"/>
    </source>
</evidence>
<evidence type="ECO:0000256" key="1">
    <source>
        <dbReference type="ARBA" id="ARBA00006484"/>
    </source>
</evidence>
<proteinExistence type="inferred from homology"/>
<keyword evidence="4" id="KW-1185">Reference proteome</keyword>
<dbReference type="Pfam" id="PF00106">
    <property type="entry name" value="adh_short"/>
    <property type="match status" value="1"/>
</dbReference>
<dbReference type="InterPro" id="IPR002347">
    <property type="entry name" value="SDR_fam"/>
</dbReference>
<gene>
    <name evidence="3" type="ORF">B0H66DRAFT_535147</name>
</gene>
<protein>
    <recommendedName>
        <fullName evidence="5">NAD(P)-binding protein</fullName>
    </recommendedName>
</protein>